<comment type="similarity">
    <text evidence="2 10">Belongs to the cation transport ATPase (P-type) (TC 3.A.3) family. Type IB subfamily.</text>
</comment>
<dbReference type="InterPro" id="IPR051014">
    <property type="entry name" value="Cation_Transport_ATPase_IB"/>
</dbReference>
<gene>
    <name evidence="12" type="ORF">GCM10017783_02760</name>
</gene>
<keyword evidence="7" id="KW-1278">Translocase</keyword>
<dbReference type="SUPFAM" id="SSF55008">
    <property type="entry name" value="HMA, heavy metal-associated domain"/>
    <property type="match status" value="1"/>
</dbReference>
<dbReference type="InterPro" id="IPR059000">
    <property type="entry name" value="ATPase_P-type_domA"/>
</dbReference>
<comment type="subcellular location">
    <subcellularLocation>
        <location evidence="10">Cell membrane</location>
    </subcellularLocation>
    <subcellularLocation>
        <location evidence="1">Membrane</location>
        <topology evidence="1">Multi-pass membrane protein</topology>
    </subcellularLocation>
</comment>
<dbReference type="InterPro" id="IPR001757">
    <property type="entry name" value="P_typ_ATPase"/>
</dbReference>
<feature type="transmembrane region" description="Helical" evidence="10">
    <location>
        <begin position="653"/>
        <end position="672"/>
    </location>
</feature>
<reference evidence="13" key="1">
    <citation type="journal article" date="2019" name="Int. J. Syst. Evol. Microbiol.">
        <title>The Global Catalogue of Microorganisms (GCM) 10K type strain sequencing project: providing services to taxonomists for standard genome sequencing and annotation.</title>
        <authorList>
            <consortium name="The Broad Institute Genomics Platform"/>
            <consortium name="The Broad Institute Genome Sequencing Center for Infectious Disease"/>
            <person name="Wu L."/>
            <person name="Ma J."/>
        </authorList>
    </citation>
    <scope>NUCLEOTIDE SEQUENCE [LARGE SCALE GENOMIC DNA]</scope>
    <source>
        <strain evidence="13">CGMCC 1.18439</strain>
    </source>
</reference>
<dbReference type="NCBIfam" id="TIGR01511">
    <property type="entry name" value="ATPase-IB1_Cu"/>
    <property type="match status" value="1"/>
</dbReference>
<evidence type="ECO:0000256" key="5">
    <source>
        <dbReference type="ARBA" id="ARBA00022741"/>
    </source>
</evidence>
<evidence type="ECO:0000256" key="7">
    <source>
        <dbReference type="ARBA" id="ARBA00022967"/>
    </source>
</evidence>
<feature type="transmembrane region" description="Helical" evidence="10">
    <location>
        <begin position="351"/>
        <end position="371"/>
    </location>
</feature>
<keyword evidence="8 10" id="KW-1133">Transmembrane helix</keyword>
<dbReference type="InterPro" id="IPR023298">
    <property type="entry name" value="ATPase_P-typ_TM_dom_sf"/>
</dbReference>
<dbReference type="InterPro" id="IPR023214">
    <property type="entry name" value="HAD_sf"/>
</dbReference>
<protein>
    <submittedName>
        <fullName evidence="12">ATPase</fullName>
    </submittedName>
</protein>
<dbReference type="InterPro" id="IPR044492">
    <property type="entry name" value="P_typ_ATPase_HD_dom"/>
</dbReference>
<dbReference type="Gene3D" id="3.30.70.100">
    <property type="match status" value="1"/>
</dbReference>
<dbReference type="Gene3D" id="3.40.50.1000">
    <property type="entry name" value="HAD superfamily/HAD-like"/>
    <property type="match status" value="1"/>
</dbReference>
<dbReference type="EMBL" id="BNAL01000002">
    <property type="protein sequence ID" value="GHF94195.1"/>
    <property type="molecule type" value="Genomic_DNA"/>
</dbReference>
<dbReference type="Pfam" id="PF00702">
    <property type="entry name" value="Hydrolase"/>
    <property type="match status" value="1"/>
</dbReference>
<evidence type="ECO:0000256" key="1">
    <source>
        <dbReference type="ARBA" id="ARBA00004141"/>
    </source>
</evidence>
<dbReference type="SFLD" id="SFLDF00027">
    <property type="entry name" value="p-type_atpase"/>
    <property type="match status" value="1"/>
</dbReference>
<dbReference type="SUPFAM" id="SSF81660">
    <property type="entry name" value="Metal cation-transporting ATPase, ATP-binding domain N"/>
    <property type="match status" value="1"/>
</dbReference>
<evidence type="ECO:0000256" key="6">
    <source>
        <dbReference type="ARBA" id="ARBA00022840"/>
    </source>
</evidence>
<keyword evidence="5 10" id="KW-0547">Nucleotide-binding</keyword>
<dbReference type="Gene3D" id="3.40.1110.10">
    <property type="entry name" value="Calcium-transporting ATPase, cytoplasmic domain N"/>
    <property type="match status" value="1"/>
</dbReference>
<dbReference type="SFLD" id="SFLDG00002">
    <property type="entry name" value="C1.7:_P-type_atpase_like"/>
    <property type="match status" value="1"/>
</dbReference>
<keyword evidence="10" id="KW-1003">Cell membrane</keyword>
<dbReference type="NCBIfam" id="TIGR01525">
    <property type="entry name" value="ATPase-IB_hvy"/>
    <property type="match status" value="1"/>
</dbReference>
<comment type="caution">
    <text evidence="12">The sequence shown here is derived from an EMBL/GenBank/DDBJ whole genome shotgun (WGS) entry which is preliminary data.</text>
</comment>
<dbReference type="SFLD" id="SFLDS00003">
    <property type="entry name" value="Haloacid_Dehalogenase"/>
    <property type="match status" value="1"/>
</dbReference>
<dbReference type="PANTHER" id="PTHR48085">
    <property type="entry name" value="CADMIUM/ZINC-TRANSPORTING ATPASE HMA2-RELATED"/>
    <property type="match status" value="1"/>
</dbReference>
<dbReference type="InterPro" id="IPR008250">
    <property type="entry name" value="ATPase_P-typ_transduc_dom_A_sf"/>
</dbReference>
<keyword evidence="4 10" id="KW-0479">Metal-binding</keyword>
<dbReference type="NCBIfam" id="TIGR01494">
    <property type="entry name" value="ATPase_P-type"/>
    <property type="match status" value="1"/>
</dbReference>
<evidence type="ECO:0000313" key="13">
    <source>
        <dbReference type="Proteomes" id="UP000632154"/>
    </source>
</evidence>
<dbReference type="InterPro" id="IPR023299">
    <property type="entry name" value="ATPase_P-typ_cyto_dom_N"/>
</dbReference>
<dbReference type="Gene3D" id="2.70.150.10">
    <property type="entry name" value="Calcium-transporting ATPase, cytoplasmic transduction domain A"/>
    <property type="match status" value="1"/>
</dbReference>
<sequence>MPDSPLLTYRVQGMDCPTCARTVDGALCRLPGVSGVQLNHASQRLQLTLDEALTSRTRLEAELRALGHPATLEQGPSGSPHPLTHGPAWYATPKGRLLLLSAGSVGLATLAALISPASAPVAFSAAALVAVAPLARQAWAAARRGTPFSIHTLVTVAVVGAVLIGEAAEGAAVVALFAVGEWLEGFAAGRARRGIEALAALTPRTAQLLEGGVLREVSADSLQPGQCVQVAAGARVPADGVIRAGVSSLDNSAVTGESMPVRREPGAEVYAGSVNGEGVLEIEVIRPASDGTVARIARLVEQAAQDKAPTERLMDRFSRLYTPLVLLAGLLTAALPPLLTGAEWLLWLYKALALLLIGCPCALVLSVPAAMTSALSAGARRGLLVSSGAVLETLAGIRTVAFDKTGTLTAGHPQVTAVLGLAGLSEDEVLQLAAAVESGSTHPLAQAIQAAAQERGLHIPAATGAQTLGGRGVQAVVEGQRLSVSSPRFAQTTVEISSELRGRIAALEGAGHTVSVLHSDTQALGVLALRDQTRPEAAATLARLRKLGVQSVMLTGDNARTAAAVAGELGIRWAEAELLPEDKLRIIGQLPGPVAMVGDGINDAPALARADASIAMGGGTDVALETAGAALLSGRLSGVAELLELGRATLNNIRINIALALGLKAIFLVTTLLGYTGLWLAVLADTGATVLVTLNALRLLRWRPREEAA</sequence>
<feature type="domain" description="HMA" evidence="11">
    <location>
        <begin position="5"/>
        <end position="71"/>
    </location>
</feature>
<keyword evidence="9 10" id="KW-0472">Membrane</keyword>
<organism evidence="12 13">
    <name type="scientific">Deinococcus piscis</name>
    <dbReference type="NCBI Taxonomy" id="394230"/>
    <lineage>
        <taxon>Bacteria</taxon>
        <taxon>Thermotogati</taxon>
        <taxon>Deinococcota</taxon>
        <taxon>Deinococci</taxon>
        <taxon>Deinococcales</taxon>
        <taxon>Deinococcaceae</taxon>
        <taxon>Deinococcus</taxon>
    </lineage>
</organism>
<dbReference type="RefSeq" id="WP_189641878.1">
    <property type="nucleotide sequence ID" value="NZ_BNAL01000002.1"/>
</dbReference>
<dbReference type="PRINTS" id="PR00119">
    <property type="entry name" value="CATATPASE"/>
</dbReference>
<name>A0ABQ3K092_9DEIO</name>
<proteinExistence type="inferred from homology"/>
<dbReference type="InterPro" id="IPR006121">
    <property type="entry name" value="HMA_dom"/>
</dbReference>
<evidence type="ECO:0000313" key="12">
    <source>
        <dbReference type="EMBL" id="GHF94195.1"/>
    </source>
</evidence>
<dbReference type="Pfam" id="PF00122">
    <property type="entry name" value="E1-E2_ATPase"/>
    <property type="match status" value="1"/>
</dbReference>
<dbReference type="PROSITE" id="PS00154">
    <property type="entry name" value="ATPASE_E1_E2"/>
    <property type="match status" value="1"/>
</dbReference>
<keyword evidence="13" id="KW-1185">Reference proteome</keyword>
<dbReference type="InterPro" id="IPR027256">
    <property type="entry name" value="P-typ_ATPase_IB"/>
</dbReference>
<feature type="transmembrane region" description="Helical" evidence="10">
    <location>
        <begin position="320"/>
        <end position="339"/>
    </location>
</feature>
<dbReference type="InterPro" id="IPR036163">
    <property type="entry name" value="HMA_dom_sf"/>
</dbReference>
<evidence type="ECO:0000259" key="11">
    <source>
        <dbReference type="PROSITE" id="PS50846"/>
    </source>
</evidence>
<dbReference type="InterPro" id="IPR018303">
    <property type="entry name" value="ATPase_P-typ_P_site"/>
</dbReference>
<dbReference type="PROSITE" id="PS50846">
    <property type="entry name" value="HMA_2"/>
    <property type="match status" value="1"/>
</dbReference>
<evidence type="ECO:0000256" key="8">
    <source>
        <dbReference type="ARBA" id="ARBA00022989"/>
    </source>
</evidence>
<feature type="transmembrane region" description="Helical" evidence="10">
    <location>
        <begin position="97"/>
        <end position="115"/>
    </location>
</feature>
<evidence type="ECO:0000256" key="9">
    <source>
        <dbReference type="ARBA" id="ARBA00023136"/>
    </source>
</evidence>
<dbReference type="PANTHER" id="PTHR48085:SF5">
    <property type="entry name" value="CADMIUM_ZINC-TRANSPORTING ATPASE HMA4-RELATED"/>
    <property type="match status" value="1"/>
</dbReference>
<dbReference type="InterPro" id="IPR036412">
    <property type="entry name" value="HAD-like_sf"/>
</dbReference>
<keyword evidence="6 10" id="KW-0067">ATP-binding</keyword>
<evidence type="ECO:0000256" key="3">
    <source>
        <dbReference type="ARBA" id="ARBA00022692"/>
    </source>
</evidence>
<dbReference type="CDD" id="cd00371">
    <property type="entry name" value="HMA"/>
    <property type="match status" value="1"/>
</dbReference>
<dbReference type="SUPFAM" id="SSF56784">
    <property type="entry name" value="HAD-like"/>
    <property type="match status" value="1"/>
</dbReference>
<accession>A0ABQ3K092</accession>
<dbReference type="SUPFAM" id="SSF81665">
    <property type="entry name" value="Calcium ATPase, transmembrane domain M"/>
    <property type="match status" value="1"/>
</dbReference>
<dbReference type="PRINTS" id="PR00941">
    <property type="entry name" value="CDATPASE"/>
</dbReference>
<dbReference type="SUPFAM" id="SSF81653">
    <property type="entry name" value="Calcium ATPase, transduction domain A"/>
    <property type="match status" value="1"/>
</dbReference>
<keyword evidence="3 10" id="KW-0812">Transmembrane</keyword>
<dbReference type="Pfam" id="PF00403">
    <property type="entry name" value="HMA"/>
    <property type="match status" value="1"/>
</dbReference>
<evidence type="ECO:0000256" key="2">
    <source>
        <dbReference type="ARBA" id="ARBA00006024"/>
    </source>
</evidence>
<evidence type="ECO:0000256" key="4">
    <source>
        <dbReference type="ARBA" id="ARBA00022723"/>
    </source>
</evidence>
<dbReference type="Proteomes" id="UP000632154">
    <property type="component" value="Unassembled WGS sequence"/>
</dbReference>
<evidence type="ECO:0000256" key="10">
    <source>
        <dbReference type="RuleBase" id="RU362081"/>
    </source>
</evidence>